<keyword evidence="3" id="KW-1003">Cell membrane</keyword>
<keyword evidence="4" id="KW-0997">Cell inner membrane</keyword>
<dbReference type="PRINTS" id="PR00174">
    <property type="entry name" value="LACYSMPORT"/>
</dbReference>
<dbReference type="Pfam" id="PF01306">
    <property type="entry name" value="LacY_symp"/>
    <property type="match status" value="1"/>
</dbReference>
<evidence type="ECO:0000256" key="5">
    <source>
        <dbReference type="ARBA" id="ARBA00022692"/>
    </source>
</evidence>
<dbReference type="PANTHER" id="PTHR23522:SF10">
    <property type="entry name" value="3-PHENYLPROPIONIC ACID TRANSPORTER-RELATED"/>
    <property type="match status" value="1"/>
</dbReference>
<dbReference type="Proteomes" id="UP001170717">
    <property type="component" value="Unassembled WGS sequence"/>
</dbReference>
<keyword evidence="7 8" id="KW-0472">Membrane</keyword>
<feature type="transmembrane region" description="Helical" evidence="8">
    <location>
        <begin position="91"/>
        <end position="111"/>
    </location>
</feature>
<reference evidence="9" key="1">
    <citation type="submission" date="2023-07" db="EMBL/GenBank/DDBJ databases">
        <title>Genome content predicts the carbon catabolic preferences of heterotrophic bacteria.</title>
        <authorList>
            <person name="Gralka M."/>
        </authorList>
    </citation>
    <scope>NUCLEOTIDE SEQUENCE</scope>
    <source>
        <strain evidence="9">F2M12</strain>
    </source>
</reference>
<evidence type="ECO:0000256" key="4">
    <source>
        <dbReference type="ARBA" id="ARBA00022519"/>
    </source>
</evidence>
<keyword evidence="2" id="KW-0813">Transport</keyword>
<feature type="transmembrane region" description="Helical" evidence="8">
    <location>
        <begin position="358"/>
        <end position="378"/>
    </location>
</feature>
<dbReference type="AlphaFoldDB" id="A0AAW7Z4S2"/>
<protein>
    <submittedName>
        <fullName evidence="9">Oligosaccharide MFS transporter</fullName>
    </submittedName>
</protein>
<keyword evidence="5 8" id="KW-0812">Transmembrane</keyword>
<dbReference type="NCBIfam" id="NF007077">
    <property type="entry name" value="PRK09528.1"/>
    <property type="match status" value="1"/>
</dbReference>
<proteinExistence type="predicted"/>
<name>A0AAW7Z4S2_9ALTE</name>
<keyword evidence="6 8" id="KW-1133">Transmembrane helix</keyword>
<comment type="caution">
    <text evidence="9">The sequence shown here is derived from an EMBL/GenBank/DDBJ whole genome shotgun (WGS) entry which is preliminary data.</text>
</comment>
<dbReference type="NCBIfam" id="TIGR00882">
    <property type="entry name" value="2A0105"/>
    <property type="match status" value="1"/>
</dbReference>
<dbReference type="RefSeq" id="WP_303538608.1">
    <property type="nucleotide sequence ID" value="NZ_CAXIBE010000033.1"/>
</dbReference>
<evidence type="ECO:0000256" key="6">
    <source>
        <dbReference type="ARBA" id="ARBA00022989"/>
    </source>
</evidence>
<organism evidence="9 10">
    <name type="scientific">Alteromonas stellipolaris</name>
    <dbReference type="NCBI Taxonomy" id="233316"/>
    <lineage>
        <taxon>Bacteria</taxon>
        <taxon>Pseudomonadati</taxon>
        <taxon>Pseudomonadota</taxon>
        <taxon>Gammaproteobacteria</taxon>
        <taxon>Alteromonadales</taxon>
        <taxon>Alteromonadaceae</taxon>
        <taxon>Alteromonas/Salinimonas group</taxon>
        <taxon>Alteromonas</taxon>
    </lineage>
</organism>
<dbReference type="SUPFAM" id="SSF103473">
    <property type="entry name" value="MFS general substrate transporter"/>
    <property type="match status" value="1"/>
</dbReference>
<feature type="transmembrane region" description="Helical" evidence="8">
    <location>
        <begin position="268"/>
        <end position="288"/>
    </location>
</feature>
<dbReference type="GO" id="GO:0015528">
    <property type="term" value="F:lactose:proton symporter activity"/>
    <property type="evidence" value="ECO:0007669"/>
    <property type="project" value="TreeGrafter"/>
</dbReference>
<evidence type="ECO:0000313" key="9">
    <source>
        <dbReference type="EMBL" id="MDO6578379.1"/>
    </source>
</evidence>
<dbReference type="EMBL" id="JAUOQI010000009">
    <property type="protein sequence ID" value="MDO6578379.1"/>
    <property type="molecule type" value="Genomic_DNA"/>
</dbReference>
<feature type="transmembrane region" description="Helical" evidence="8">
    <location>
        <begin position="324"/>
        <end position="346"/>
    </location>
</feature>
<dbReference type="InterPro" id="IPR036259">
    <property type="entry name" value="MFS_trans_sf"/>
</dbReference>
<evidence type="ECO:0000256" key="8">
    <source>
        <dbReference type="SAM" id="Phobius"/>
    </source>
</evidence>
<feature type="transmembrane region" description="Helical" evidence="8">
    <location>
        <begin position="224"/>
        <end position="248"/>
    </location>
</feature>
<gene>
    <name evidence="9" type="ORF">Q4527_13330</name>
</gene>
<evidence type="ECO:0000256" key="3">
    <source>
        <dbReference type="ARBA" id="ARBA00022475"/>
    </source>
</evidence>
<feature type="transmembrane region" description="Helical" evidence="8">
    <location>
        <begin position="390"/>
        <end position="409"/>
    </location>
</feature>
<feature type="transmembrane region" description="Helical" evidence="8">
    <location>
        <begin position="21"/>
        <end position="41"/>
    </location>
</feature>
<feature type="transmembrane region" description="Helical" evidence="8">
    <location>
        <begin position="160"/>
        <end position="179"/>
    </location>
</feature>
<comment type="subcellular location">
    <subcellularLocation>
        <location evidence="1">Cell inner membrane</location>
        <topology evidence="1">Multi-pass membrane protein</topology>
    </subcellularLocation>
</comment>
<feature type="transmembrane region" description="Helical" evidence="8">
    <location>
        <begin position="117"/>
        <end position="140"/>
    </location>
</feature>
<accession>A0AAW7Z4S2</accession>
<evidence type="ECO:0000256" key="7">
    <source>
        <dbReference type="ARBA" id="ARBA00023136"/>
    </source>
</evidence>
<dbReference type="InterPro" id="IPR000576">
    <property type="entry name" value="LacY/RafB_perm_fam"/>
</dbReference>
<feature type="transmembrane region" description="Helical" evidence="8">
    <location>
        <begin position="61"/>
        <end position="79"/>
    </location>
</feature>
<sequence length="429" mass="47079">MLKNKAHSTSVLGCMLRQRPSTAYWSSALALFTFFLTWSFAYSLFPLWLNQTLQLSGKQTGIVFAANALAALFAMPVYGVVQDKLGTGKQLLRILALLTIAVGPFFVYVYQPLLTHHFFTGVCVGALYSALAFGAAVGTLEALIERIGRQHGVEFGKARLWGSLGWAVATFAAGIIFNISPQVNFWIASVSGAAFFVCVLRLPTNEFDLQSSHRTSISSMDVFALLKLGSFWRLGFYVMGVSCLYQIYDQQFAIYFAAMFPSVEEGNRFYGYLNSTQVFVEAGLMFVAPYVVNKIGAKNGLLLSGAIMALRILASGLVDDTISISMVKLLHAVELPLLLVSIFKYITVNFDARLSATIYLIGFNVMSQVVTTALSSLVGEMYDTFGFANAYLVLGIVVTLNVAISWRVLEDKNKATPALQQPNLKMSRD</sequence>
<evidence type="ECO:0000256" key="1">
    <source>
        <dbReference type="ARBA" id="ARBA00004429"/>
    </source>
</evidence>
<evidence type="ECO:0000313" key="10">
    <source>
        <dbReference type="Proteomes" id="UP001170717"/>
    </source>
</evidence>
<dbReference type="GO" id="GO:0005886">
    <property type="term" value="C:plasma membrane"/>
    <property type="evidence" value="ECO:0007669"/>
    <property type="project" value="UniProtKB-SubCell"/>
</dbReference>
<dbReference type="Gene3D" id="1.20.1250.20">
    <property type="entry name" value="MFS general substrate transporter like domains"/>
    <property type="match status" value="2"/>
</dbReference>
<evidence type="ECO:0000256" key="2">
    <source>
        <dbReference type="ARBA" id="ARBA00022448"/>
    </source>
</evidence>
<dbReference type="GO" id="GO:0030395">
    <property type="term" value="F:lactose binding"/>
    <property type="evidence" value="ECO:0007669"/>
    <property type="project" value="TreeGrafter"/>
</dbReference>
<dbReference type="PANTHER" id="PTHR23522">
    <property type="entry name" value="BLL5896 PROTEIN"/>
    <property type="match status" value="1"/>
</dbReference>